<dbReference type="EMBL" id="CYZP01000021">
    <property type="protein sequence ID" value="CUO28924.1"/>
    <property type="molecule type" value="Genomic_DNA"/>
</dbReference>
<proteinExistence type="predicted"/>
<dbReference type="InterPro" id="IPR051450">
    <property type="entry name" value="Gfo/Idh/MocA_Oxidoreductases"/>
</dbReference>
<dbReference type="PANTHER" id="PTHR43377">
    <property type="entry name" value="BILIVERDIN REDUCTASE A"/>
    <property type="match status" value="1"/>
</dbReference>
<organism evidence="2 3">
    <name type="scientific">Blautia obeum</name>
    <dbReference type="NCBI Taxonomy" id="40520"/>
    <lineage>
        <taxon>Bacteria</taxon>
        <taxon>Bacillati</taxon>
        <taxon>Bacillota</taxon>
        <taxon>Clostridia</taxon>
        <taxon>Lachnospirales</taxon>
        <taxon>Lachnospiraceae</taxon>
        <taxon>Blautia</taxon>
    </lineage>
</organism>
<name>A0A174DU01_9FIRM</name>
<dbReference type="GO" id="GO:0000166">
    <property type="term" value="F:nucleotide binding"/>
    <property type="evidence" value="ECO:0007669"/>
    <property type="project" value="InterPro"/>
</dbReference>
<dbReference type="GeneID" id="75080658"/>
<dbReference type="AlphaFoldDB" id="A0A174DU01"/>
<dbReference type="RefSeq" id="WP_025580157.1">
    <property type="nucleotide sequence ID" value="NZ_CYZP01000021.1"/>
</dbReference>
<dbReference type="InterPro" id="IPR000683">
    <property type="entry name" value="Gfo/Idh/MocA-like_OxRdtase_N"/>
</dbReference>
<protein>
    <submittedName>
        <fullName evidence="2">Oxidoreductase family, NAD-binding Rossmann fold</fullName>
    </submittedName>
</protein>
<evidence type="ECO:0000259" key="1">
    <source>
        <dbReference type="Pfam" id="PF01408"/>
    </source>
</evidence>
<evidence type="ECO:0000313" key="2">
    <source>
        <dbReference type="EMBL" id="CUO28924.1"/>
    </source>
</evidence>
<dbReference type="Proteomes" id="UP000095645">
    <property type="component" value="Unassembled WGS sequence"/>
</dbReference>
<dbReference type="InterPro" id="IPR036291">
    <property type="entry name" value="NAD(P)-bd_dom_sf"/>
</dbReference>
<dbReference type="PANTHER" id="PTHR43377:SF2">
    <property type="entry name" value="BINDING ROSSMANN FOLD OXIDOREDUCTASE, PUTATIVE (AFU_ORTHOLOGUE AFUA_4G00560)-RELATED"/>
    <property type="match status" value="1"/>
</dbReference>
<dbReference type="SUPFAM" id="SSF51735">
    <property type="entry name" value="NAD(P)-binding Rossmann-fold domains"/>
    <property type="match status" value="1"/>
</dbReference>
<evidence type="ECO:0000313" key="3">
    <source>
        <dbReference type="Proteomes" id="UP000095645"/>
    </source>
</evidence>
<accession>A0A174DU01</accession>
<dbReference type="Pfam" id="PF01408">
    <property type="entry name" value="GFO_IDH_MocA"/>
    <property type="match status" value="1"/>
</dbReference>
<feature type="domain" description="Gfo/Idh/MocA-like oxidoreductase N-terminal" evidence="1">
    <location>
        <begin position="4"/>
        <end position="118"/>
    </location>
</feature>
<gene>
    <name evidence="2" type="ORF">ERS852476_02415</name>
</gene>
<dbReference type="Gene3D" id="3.40.50.720">
    <property type="entry name" value="NAD(P)-binding Rossmann-like Domain"/>
    <property type="match status" value="1"/>
</dbReference>
<reference evidence="2 3" key="1">
    <citation type="submission" date="2015-09" db="EMBL/GenBank/DDBJ databases">
        <authorList>
            <consortium name="Pathogen Informatics"/>
        </authorList>
    </citation>
    <scope>NUCLEOTIDE SEQUENCE [LARGE SCALE GENOMIC DNA]</scope>
    <source>
        <strain evidence="2 3">2789STDY5834861</strain>
    </source>
</reference>
<sequence length="356" mass="40992">MKANYMVIGYGWRADFYYRIAKLLPEQFSICAGVLRTEARAKEVASKEHIFTTVDLDEALSQKPDFAVLCVPREIAKDYLVQLMEKGIPVLCETPPGKNVAELNELWTLSQKYNGRVQIVEQYFLQPYYASILDIIKQGYLGTTSSVMLSALHGYHAVSIFRKFLGIKYENCIIQGKKFWSEVTATNGRNGFDESGTIIQEDRDWAFMQFENGKNAFLDFEGEQYFSQIRTRRWNVRGVRGEINDNTVRFLNASNQPIEQTLQRVDVGINNNSEWAHKGILFLDKQVYQNPFYPARMNDDEIAVASCLACMKNFTENGTEFYSLREALQDTYLSFMLEQAIESEKTVKTETQPWGF</sequence>